<dbReference type="Gene3D" id="1.10.132.20">
    <property type="entry name" value="Ribosome-recycling factor"/>
    <property type="match status" value="1"/>
</dbReference>
<reference evidence="14" key="1">
    <citation type="submission" date="2018-07" db="EMBL/GenBank/DDBJ databases">
        <title>Annotation of Aphanomyces astaci genome assembly.</title>
        <authorList>
            <person name="Studholme D.J."/>
        </authorList>
    </citation>
    <scope>NUCLEOTIDE SEQUENCE [LARGE SCALE GENOMIC DNA]</scope>
    <source>
        <strain evidence="14">Pc</strain>
    </source>
</reference>
<dbReference type="PANTHER" id="PTHR31646:SF1">
    <property type="entry name" value="ALPHA-1,2-MANNOSYLTRANSFERASE MNN2"/>
    <property type="match status" value="1"/>
</dbReference>
<evidence type="ECO:0000313" key="15">
    <source>
        <dbReference type="Proteomes" id="UP000284702"/>
    </source>
</evidence>
<accession>A0A3R7X5N2</accession>
<comment type="similarity">
    <text evidence="3">Belongs to the MNN1/MNT family.</text>
</comment>
<protein>
    <recommendedName>
        <fullName evidence="13">Oxoglutarate/iron-dependent oxygenase C-terminal degradation domain-containing protein</fullName>
    </recommendedName>
</protein>
<keyword evidence="9" id="KW-0333">Golgi apparatus</keyword>
<dbReference type="GO" id="GO:0016706">
    <property type="term" value="F:2-oxoglutarate-dependent dioxygenase activity"/>
    <property type="evidence" value="ECO:0007669"/>
    <property type="project" value="InterPro"/>
</dbReference>
<evidence type="ECO:0000256" key="12">
    <source>
        <dbReference type="SAM" id="Phobius"/>
    </source>
</evidence>
<dbReference type="SUPFAM" id="SSF53448">
    <property type="entry name" value="Nucleotide-diphospho-sugar transferases"/>
    <property type="match status" value="1"/>
</dbReference>
<dbReference type="PANTHER" id="PTHR31646">
    <property type="entry name" value="ALPHA-1,2-MANNOSYLTRANSFERASE MNN2"/>
    <property type="match status" value="1"/>
</dbReference>
<dbReference type="GO" id="GO:0046354">
    <property type="term" value="P:mannan biosynthetic process"/>
    <property type="evidence" value="ECO:0007669"/>
    <property type="project" value="TreeGrafter"/>
</dbReference>
<dbReference type="Proteomes" id="UP000284702">
    <property type="component" value="Unassembled WGS sequence"/>
</dbReference>
<dbReference type="InterPro" id="IPR043044">
    <property type="entry name" value="TPA1/Ofd1_C"/>
</dbReference>
<dbReference type="VEuPathDB" id="FungiDB:H257_09673"/>
<keyword evidence="15" id="KW-1185">Reference proteome</keyword>
<organism evidence="14 15">
    <name type="scientific">Aphanomyces astaci</name>
    <name type="common">Crayfish plague agent</name>
    <dbReference type="NCBI Taxonomy" id="112090"/>
    <lineage>
        <taxon>Eukaryota</taxon>
        <taxon>Sar</taxon>
        <taxon>Stramenopiles</taxon>
        <taxon>Oomycota</taxon>
        <taxon>Saprolegniomycetes</taxon>
        <taxon>Saprolegniales</taxon>
        <taxon>Verrucalvaceae</taxon>
        <taxon>Aphanomyces</taxon>
    </lineage>
</organism>
<name>A0A3R7X5N2_APHAT</name>
<evidence type="ECO:0000256" key="4">
    <source>
        <dbReference type="ARBA" id="ARBA00022490"/>
    </source>
</evidence>
<keyword evidence="8 12" id="KW-1133">Transmembrane helix</keyword>
<dbReference type="AlphaFoldDB" id="A0A3R7X5N2"/>
<dbReference type="GO" id="GO:0000139">
    <property type="term" value="C:Golgi membrane"/>
    <property type="evidence" value="ECO:0007669"/>
    <property type="project" value="UniProtKB-SubCell"/>
</dbReference>
<dbReference type="InterPro" id="IPR019601">
    <property type="entry name" value="Oxoglutarate/Fe-dep_Oase_C"/>
</dbReference>
<dbReference type="SUPFAM" id="SSF55194">
    <property type="entry name" value="Ribosome recycling factor, RRF"/>
    <property type="match status" value="1"/>
</dbReference>
<evidence type="ECO:0000256" key="6">
    <source>
        <dbReference type="ARBA" id="ARBA00022692"/>
    </source>
</evidence>
<evidence type="ECO:0000256" key="7">
    <source>
        <dbReference type="ARBA" id="ARBA00022968"/>
    </source>
</evidence>
<evidence type="ECO:0000256" key="5">
    <source>
        <dbReference type="ARBA" id="ARBA00022679"/>
    </source>
</evidence>
<sequence>MCVCDILTDFVYDDKDLYRLAWLKAAVPFHMIERSPGDVHLANYKPVSYVLGDLGCFGHSYALVDMYTETKISQTSHRMTEAMLLMGLAGRRVRVLLACVALQSMLYMVYVNLLLSRIDAKQAVVDAYHHAIQHDEYAVVWSIAQFVQRILYPKTTRRDGTFRCLKFQHTGECPSSYVSNVVTLFHTPSSTERCDTNISTGLHGVSGYFEVQSDITGDVISTMHMACSRFTNRDFSCDVGAQYASYGWDSLQYRHEPLALEAGVSISTSSSINHSPLPVLSNSPQQSSSSAALFALHSGNHLRQRNDHVSTNSPPNQPLLGSRGIVFVVHPGILATAFASIRRLWQDLNCSLPIEVWYRPDEMEGTNPLLTALVAQFQVHPRVIDHPLATRFFTKPYALYYSAFDNVLLLDSDNFAIRNPEFLFDEPTFVATGALFWPDYWKPGNSLFGLNGFSSLWDLTGIDFVDMFEQESGQLLVNKRASEKALDVLMFYSFHTPRLVTDLGLVHGDKDLYRLAWLKSELPFHMIERPPGSLGRRLRSRGGSGGELFCGNTMVQYAPDGSPLFFHRNTEKMTGCGGDSLSWESLQEFRYKDVHVSKYRPTAYQVGESKCFGHPEPLVSAYTEVSRSSYITIEATLLKYAREGMRIQHPEGGKATEPAAATEALGDVAKKTHDEVKKNMRGAVANYIKVLSAMRPGQADAGIFDSLMVSAYGQMASLTELAQVSVVGPTELAVTIYDPSLLTDIRTGIEGLNPSFSVQPSGATLSVRFPKYVSIVTIICEFLSGGRMTKETRDELVKAAKKQAESARQHVRRVRQDGMNEIKKLKDSISEDDVKVEQDKIQKLTDDHIAEITRLLASKERALALQSFLTAQWASAIDTATRAADSADQLGHGKVPAYTAGYSTDDSNHWTPQGPLFLQRYLRYTGAALAASEVLKLQSSLTDAKDVNTTKAGATPPSPSSPGRLLAHVQTALMQSPAFVKWLSLATGVSPTGSRSEVRRLRPGLDYTLAHQAATSSPPIILDAVLCFCDDVSQEGDAEAPWSASGFECYMRAVADGVGDVAAAAFNGGDSTDEDDDAAPVQIGAQNNTLSLVVRDTSTMKFVKFVSCRERGSRWDVNVEYTLPNP</sequence>
<evidence type="ECO:0000256" key="1">
    <source>
        <dbReference type="ARBA" id="ARBA00004394"/>
    </source>
</evidence>
<dbReference type="Pfam" id="PF11051">
    <property type="entry name" value="Mannosyl_trans3"/>
    <property type="match status" value="2"/>
</dbReference>
<dbReference type="InterPro" id="IPR029044">
    <property type="entry name" value="Nucleotide-diphossugar_trans"/>
</dbReference>
<dbReference type="VEuPathDB" id="FungiDB:H257_01641"/>
<dbReference type="GO" id="GO:0000026">
    <property type="term" value="F:alpha-1,2-mannosyltransferase activity"/>
    <property type="evidence" value="ECO:0007669"/>
    <property type="project" value="TreeGrafter"/>
</dbReference>
<keyword evidence="10 12" id="KW-0472">Membrane</keyword>
<dbReference type="Gene3D" id="3.90.550.10">
    <property type="entry name" value="Spore Coat Polysaccharide Biosynthesis Protein SpsA, Chain A"/>
    <property type="match status" value="1"/>
</dbReference>
<keyword evidence="7" id="KW-0735">Signal-anchor</keyword>
<keyword evidence="6 12" id="KW-0812">Transmembrane</keyword>
<evidence type="ECO:0000256" key="8">
    <source>
        <dbReference type="ARBA" id="ARBA00022989"/>
    </source>
</evidence>
<comment type="caution">
    <text evidence="14">The sequence shown here is derived from an EMBL/GenBank/DDBJ whole genome shotgun (WGS) entry which is preliminary data.</text>
</comment>
<comment type="subcellular location">
    <subcellularLocation>
        <location evidence="11">Endomembrane system</location>
        <topology evidence="11">Single-pass membrane protein</topology>
    </subcellularLocation>
    <subcellularLocation>
        <location evidence="1">Golgi apparatus membrane</location>
    </subcellularLocation>
    <subcellularLocation>
        <location evidence="2">Membrane</location>
        <topology evidence="2">Single-pass type II membrane protein</topology>
    </subcellularLocation>
</comment>
<keyword evidence="4" id="KW-0963">Cytoplasm</keyword>
<evidence type="ECO:0000256" key="2">
    <source>
        <dbReference type="ARBA" id="ARBA00004606"/>
    </source>
</evidence>
<dbReference type="Pfam" id="PF10637">
    <property type="entry name" value="Ofd1_CTDD"/>
    <property type="match status" value="1"/>
</dbReference>
<gene>
    <name evidence="14" type="ORF">B5M09_009952</name>
</gene>
<evidence type="ECO:0000259" key="13">
    <source>
        <dbReference type="Pfam" id="PF10637"/>
    </source>
</evidence>
<evidence type="ECO:0000256" key="3">
    <source>
        <dbReference type="ARBA" id="ARBA00009105"/>
    </source>
</evidence>
<dbReference type="VEuPathDB" id="FungiDB:H257_09674"/>
<dbReference type="Gene3D" id="3.30.1360.40">
    <property type="match status" value="1"/>
</dbReference>
<keyword evidence="5" id="KW-0808">Transferase</keyword>
<dbReference type="InterPro" id="IPR036191">
    <property type="entry name" value="RRF_sf"/>
</dbReference>
<dbReference type="GO" id="GO:0005506">
    <property type="term" value="F:iron ion binding"/>
    <property type="evidence" value="ECO:0007669"/>
    <property type="project" value="InterPro"/>
</dbReference>
<evidence type="ECO:0000256" key="10">
    <source>
        <dbReference type="ARBA" id="ARBA00023136"/>
    </source>
</evidence>
<evidence type="ECO:0000256" key="9">
    <source>
        <dbReference type="ARBA" id="ARBA00023034"/>
    </source>
</evidence>
<evidence type="ECO:0000256" key="11">
    <source>
        <dbReference type="ARBA" id="ARBA00037847"/>
    </source>
</evidence>
<evidence type="ECO:0000313" key="14">
    <source>
        <dbReference type="EMBL" id="RQM28280.1"/>
    </source>
</evidence>
<dbReference type="Gene3D" id="3.60.130.20">
    <property type="entry name" value="Oxoglutarate/iron-dependent oxygenase, C-terminal degradation domain"/>
    <property type="match status" value="1"/>
</dbReference>
<feature type="domain" description="Oxoglutarate/iron-dependent oxygenase C-terminal degradation" evidence="13">
    <location>
        <begin position="844"/>
        <end position="1122"/>
    </location>
</feature>
<proteinExistence type="inferred from homology"/>
<dbReference type="FunFam" id="1.10.132.20:FF:000001">
    <property type="entry name" value="Ribosome-recycling factor"/>
    <property type="match status" value="1"/>
</dbReference>
<feature type="transmembrane region" description="Helical" evidence="12">
    <location>
        <begin position="95"/>
        <end position="115"/>
    </location>
</feature>
<dbReference type="EMBL" id="MZMZ02001817">
    <property type="protein sequence ID" value="RQM28280.1"/>
    <property type="molecule type" value="Genomic_DNA"/>
</dbReference>
<dbReference type="InterPro" id="IPR022751">
    <property type="entry name" value="Alpha_mannosyltransferase"/>
</dbReference>
<dbReference type="GO" id="GO:0031418">
    <property type="term" value="F:L-ascorbic acid binding"/>
    <property type="evidence" value="ECO:0007669"/>
    <property type="project" value="InterPro"/>
</dbReference>